<evidence type="ECO:0008006" key="4">
    <source>
        <dbReference type="Google" id="ProtNLM"/>
    </source>
</evidence>
<feature type="chain" id="PRO_5035749101" description="SnoaL-like domain-containing protein" evidence="1">
    <location>
        <begin position="22"/>
        <end position="158"/>
    </location>
</feature>
<comment type="caution">
    <text evidence="2">The sequence shown here is derived from an EMBL/GenBank/DDBJ whole genome shotgun (WGS) entry which is preliminary data.</text>
</comment>
<keyword evidence="3" id="KW-1185">Reference proteome</keyword>
<dbReference type="Proteomes" id="UP000469558">
    <property type="component" value="Unassembled WGS sequence"/>
</dbReference>
<evidence type="ECO:0000313" key="3">
    <source>
        <dbReference type="Proteomes" id="UP000469558"/>
    </source>
</evidence>
<gene>
    <name evidence="2" type="ORF">LSUE1_G000290</name>
</gene>
<sequence>MMRPTSTLLLAALAAPLAVIADPASYEDTVVSRQTAAVVKPTPCQPFNATLDETVARFDDFACNFIYTQNITGAFEYISEGYINHNPLAENGFDSAWNILSPIWADQNITVWGTSFEPSPVPQGYLQYTSDFGTIVDRFRWENGCIAEHWDQNETFPG</sequence>
<dbReference type="OrthoDB" id="2820488at2759"/>
<dbReference type="SUPFAM" id="SSF54427">
    <property type="entry name" value="NTF2-like"/>
    <property type="match status" value="1"/>
</dbReference>
<dbReference type="InterPro" id="IPR032710">
    <property type="entry name" value="NTF2-like_dom_sf"/>
</dbReference>
<accession>A0A8T9CIA3</accession>
<dbReference type="AlphaFoldDB" id="A0A8T9CIA3"/>
<reference evidence="2 3" key="1">
    <citation type="submission" date="2018-05" db="EMBL/GenBank/DDBJ databases">
        <title>Genome sequencing and assembly of the regulated plant pathogen Lachnellula willkommii and related sister species for the development of diagnostic species identification markers.</title>
        <authorList>
            <person name="Giroux E."/>
            <person name="Bilodeau G."/>
        </authorList>
    </citation>
    <scope>NUCLEOTIDE SEQUENCE [LARGE SCALE GENOMIC DNA]</scope>
    <source>
        <strain evidence="2 3">CBS 268.59</strain>
    </source>
</reference>
<organism evidence="2 3">
    <name type="scientific">Lachnellula suecica</name>
    <dbReference type="NCBI Taxonomy" id="602035"/>
    <lineage>
        <taxon>Eukaryota</taxon>
        <taxon>Fungi</taxon>
        <taxon>Dikarya</taxon>
        <taxon>Ascomycota</taxon>
        <taxon>Pezizomycotina</taxon>
        <taxon>Leotiomycetes</taxon>
        <taxon>Helotiales</taxon>
        <taxon>Lachnaceae</taxon>
        <taxon>Lachnellula</taxon>
    </lineage>
</organism>
<evidence type="ECO:0000256" key="1">
    <source>
        <dbReference type="SAM" id="SignalP"/>
    </source>
</evidence>
<keyword evidence="1" id="KW-0732">Signal</keyword>
<dbReference type="Gene3D" id="3.10.450.50">
    <property type="match status" value="1"/>
</dbReference>
<evidence type="ECO:0000313" key="2">
    <source>
        <dbReference type="EMBL" id="TVY85348.1"/>
    </source>
</evidence>
<dbReference type="EMBL" id="QGMK01000012">
    <property type="protein sequence ID" value="TVY85348.1"/>
    <property type="molecule type" value="Genomic_DNA"/>
</dbReference>
<proteinExistence type="predicted"/>
<protein>
    <recommendedName>
        <fullName evidence="4">SnoaL-like domain-containing protein</fullName>
    </recommendedName>
</protein>
<name>A0A8T9CIA3_9HELO</name>
<feature type="signal peptide" evidence="1">
    <location>
        <begin position="1"/>
        <end position="21"/>
    </location>
</feature>